<evidence type="ECO:0000256" key="2">
    <source>
        <dbReference type="ARBA" id="ARBA00022516"/>
    </source>
</evidence>
<keyword evidence="5 10" id="KW-1133">Transmembrane helix</keyword>
<feature type="transmembrane region" description="Helical" evidence="10">
    <location>
        <begin position="87"/>
        <end position="108"/>
    </location>
</feature>
<dbReference type="EMBL" id="VTWT01000012">
    <property type="protein sequence ID" value="KAA9325383.1"/>
    <property type="molecule type" value="Genomic_DNA"/>
</dbReference>
<dbReference type="PANTHER" id="PTHR30309">
    <property type="entry name" value="INNER MEMBRANE PROTEIN YGIH"/>
    <property type="match status" value="1"/>
</dbReference>
<evidence type="ECO:0000256" key="6">
    <source>
        <dbReference type="ARBA" id="ARBA00023098"/>
    </source>
</evidence>
<keyword evidence="9 10" id="KW-1208">Phospholipid metabolism</keyword>
<dbReference type="NCBIfam" id="TIGR00023">
    <property type="entry name" value="glycerol-3-phosphate 1-O-acyltransferase PlsY"/>
    <property type="match status" value="1"/>
</dbReference>
<evidence type="ECO:0000256" key="7">
    <source>
        <dbReference type="ARBA" id="ARBA00023136"/>
    </source>
</evidence>
<dbReference type="GO" id="GO:0008654">
    <property type="term" value="P:phospholipid biosynthetic process"/>
    <property type="evidence" value="ECO:0007669"/>
    <property type="project" value="UniProtKB-UniRule"/>
</dbReference>
<feature type="transmembrane region" description="Helical" evidence="10">
    <location>
        <begin position="175"/>
        <end position="192"/>
    </location>
</feature>
<evidence type="ECO:0000256" key="5">
    <source>
        <dbReference type="ARBA" id="ARBA00022989"/>
    </source>
</evidence>
<evidence type="ECO:0000313" key="12">
    <source>
        <dbReference type="Proteomes" id="UP000326570"/>
    </source>
</evidence>
<evidence type="ECO:0000256" key="10">
    <source>
        <dbReference type="HAMAP-Rule" id="MF_01043"/>
    </source>
</evidence>
<evidence type="ECO:0000256" key="8">
    <source>
        <dbReference type="ARBA" id="ARBA00023209"/>
    </source>
</evidence>
<keyword evidence="2 10" id="KW-0444">Lipid biosynthesis</keyword>
<evidence type="ECO:0000256" key="3">
    <source>
        <dbReference type="ARBA" id="ARBA00022679"/>
    </source>
</evidence>
<organism evidence="11 12">
    <name type="scientific">Adhaeribacter soli</name>
    <dbReference type="NCBI Taxonomy" id="2607655"/>
    <lineage>
        <taxon>Bacteria</taxon>
        <taxon>Pseudomonadati</taxon>
        <taxon>Bacteroidota</taxon>
        <taxon>Cytophagia</taxon>
        <taxon>Cytophagales</taxon>
        <taxon>Hymenobacteraceae</taxon>
        <taxon>Adhaeribacter</taxon>
    </lineage>
</organism>
<reference evidence="11 12" key="1">
    <citation type="submission" date="2019-09" db="EMBL/GenBank/DDBJ databases">
        <title>Genome sequence of Adhaeribacter sp. M2.</title>
        <authorList>
            <person name="Srinivasan S."/>
        </authorList>
    </citation>
    <scope>NUCLEOTIDE SEQUENCE [LARGE SCALE GENOMIC DNA]</scope>
    <source>
        <strain evidence="11 12">M2</strain>
    </source>
</reference>
<dbReference type="RefSeq" id="WP_150905465.1">
    <property type="nucleotide sequence ID" value="NZ_VTWT01000012.1"/>
</dbReference>
<comment type="similarity">
    <text evidence="10">Belongs to the PlsY family.</text>
</comment>
<comment type="subcellular location">
    <subcellularLocation>
        <location evidence="10">Cell membrane</location>
        <topology evidence="10">Multi-pass membrane protein</topology>
    </subcellularLocation>
</comment>
<dbReference type="AlphaFoldDB" id="A0A5N1II91"/>
<dbReference type="InterPro" id="IPR003811">
    <property type="entry name" value="G3P_acylTferase_PlsY"/>
</dbReference>
<keyword evidence="3 10" id="KW-0808">Transferase</keyword>
<keyword evidence="11" id="KW-0012">Acyltransferase</keyword>
<comment type="catalytic activity">
    <reaction evidence="10">
        <text>an acyl phosphate + sn-glycerol 3-phosphate = a 1-acyl-sn-glycero-3-phosphate + phosphate</text>
        <dbReference type="Rhea" id="RHEA:34075"/>
        <dbReference type="ChEBI" id="CHEBI:43474"/>
        <dbReference type="ChEBI" id="CHEBI:57597"/>
        <dbReference type="ChEBI" id="CHEBI:57970"/>
        <dbReference type="ChEBI" id="CHEBI:59918"/>
        <dbReference type="EC" id="2.3.1.275"/>
    </reaction>
</comment>
<dbReference type="GO" id="GO:0043772">
    <property type="term" value="F:acyl-phosphate glycerol-3-phosphate acyltransferase activity"/>
    <property type="evidence" value="ECO:0007669"/>
    <property type="project" value="UniProtKB-UniRule"/>
</dbReference>
<feature type="transmembrane region" description="Helical" evidence="10">
    <location>
        <begin position="120"/>
        <end position="144"/>
    </location>
</feature>
<dbReference type="Pfam" id="PF02660">
    <property type="entry name" value="G3P_acyltransf"/>
    <property type="match status" value="1"/>
</dbReference>
<dbReference type="UniPathway" id="UPA00085"/>
<dbReference type="PANTHER" id="PTHR30309:SF0">
    <property type="entry name" value="GLYCEROL-3-PHOSPHATE ACYLTRANSFERASE-RELATED"/>
    <property type="match status" value="1"/>
</dbReference>
<gene>
    <name evidence="10 11" type="primary">plsY</name>
    <name evidence="11" type="ORF">F0P94_17485</name>
</gene>
<protein>
    <recommendedName>
        <fullName evidence="10">Glycerol-3-phosphate acyltransferase</fullName>
    </recommendedName>
    <alternativeName>
        <fullName evidence="10">Acyl-PO4 G3P acyltransferase</fullName>
    </alternativeName>
    <alternativeName>
        <fullName evidence="10">Acyl-phosphate--glycerol-3-phosphate acyltransferase</fullName>
    </alternativeName>
    <alternativeName>
        <fullName evidence="10">G3P acyltransferase</fullName>
        <shortName evidence="10">GPAT</shortName>
        <ecNumber evidence="10">2.3.1.275</ecNumber>
    </alternativeName>
    <alternativeName>
        <fullName evidence="10">Lysophosphatidic acid synthase</fullName>
        <shortName evidence="10">LPA synthase</shortName>
    </alternativeName>
</protein>
<accession>A0A5N1II91</accession>
<evidence type="ECO:0000256" key="1">
    <source>
        <dbReference type="ARBA" id="ARBA00022475"/>
    </source>
</evidence>
<keyword evidence="6 10" id="KW-0443">Lipid metabolism</keyword>
<keyword evidence="1 10" id="KW-1003">Cell membrane</keyword>
<keyword evidence="7 10" id="KW-0472">Membrane</keyword>
<keyword evidence="8 10" id="KW-0594">Phospholipid biosynthesis</keyword>
<sequence>MNLLLIGIFALAAYLIGAIPTALWVGKAYFGIDIREHGSGNSGATNTFRVLGKKPGSIVMLVDIFKGWVATSLAAFLIILHAIPVEYLVPVQLAFGFIAVLGHVFPVYAGFRGGKGVATLLGMVLAIHPEAALVCLGIFVIVLLTTKYVSLGSMLAAMVFPLLMLLPWFRPEHSAKLLTGFGIVVFILIVVTHRKNIRRLMQGNESKANIRF</sequence>
<name>A0A5N1II91_9BACT</name>
<evidence type="ECO:0000256" key="9">
    <source>
        <dbReference type="ARBA" id="ARBA00023264"/>
    </source>
</evidence>
<dbReference type="HAMAP" id="MF_01043">
    <property type="entry name" value="PlsY"/>
    <property type="match status" value="1"/>
</dbReference>
<comment type="function">
    <text evidence="10">Catalyzes the transfer of an acyl group from acyl-phosphate (acyl-PO(4)) to glycerol-3-phosphate (G3P) to form lysophosphatidic acid (LPA). This enzyme utilizes acyl-phosphate as fatty acyl donor, but not acyl-CoA or acyl-ACP.</text>
</comment>
<keyword evidence="4 10" id="KW-0812">Transmembrane</keyword>
<feature type="transmembrane region" description="Helical" evidence="10">
    <location>
        <begin position="151"/>
        <end position="169"/>
    </location>
</feature>
<dbReference type="GO" id="GO:0005886">
    <property type="term" value="C:plasma membrane"/>
    <property type="evidence" value="ECO:0007669"/>
    <property type="project" value="UniProtKB-SubCell"/>
</dbReference>
<feature type="transmembrane region" description="Helical" evidence="10">
    <location>
        <begin position="58"/>
        <end position="80"/>
    </location>
</feature>
<dbReference type="Proteomes" id="UP000326570">
    <property type="component" value="Unassembled WGS sequence"/>
</dbReference>
<keyword evidence="12" id="KW-1185">Reference proteome</keyword>
<evidence type="ECO:0000256" key="4">
    <source>
        <dbReference type="ARBA" id="ARBA00022692"/>
    </source>
</evidence>
<comment type="caution">
    <text evidence="11">The sequence shown here is derived from an EMBL/GenBank/DDBJ whole genome shotgun (WGS) entry which is preliminary data.</text>
</comment>
<evidence type="ECO:0000313" key="11">
    <source>
        <dbReference type="EMBL" id="KAA9325383.1"/>
    </source>
</evidence>
<comment type="pathway">
    <text evidence="10">Lipid metabolism; phospholipid metabolism.</text>
</comment>
<proteinExistence type="inferred from homology"/>
<dbReference type="EC" id="2.3.1.275" evidence="10"/>
<dbReference type="SMART" id="SM01207">
    <property type="entry name" value="G3P_acyltransf"/>
    <property type="match status" value="1"/>
</dbReference>
<comment type="subunit">
    <text evidence="10">Probably interacts with PlsX.</text>
</comment>